<dbReference type="NCBIfam" id="TIGR02432">
    <property type="entry name" value="lysidine_TilS_N"/>
    <property type="match status" value="1"/>
</dbReference>
<proteinExistence type="inferred from homology"/>
<dbReference type="Pfam" id="PF09179">
    <property type="entry name" value="TilS"/>
    <property type="match status" value="1"/>
</dbReference>
<dbReference type="Pfam" id="PF01171">
    <property type="entry name" value="ATP_bind_3"/>
    <property type="match status" value="1"/>
</dbReference>
<sequence>MRGPGSAGSTAESRGPCDRDGVTGGPTDAAVARVRRAVRTALRATPVDAGVPLLVACSGGADSTALAAAVAAVAGRRPVHAAVVDHALQDGSDARAAEAAERLAGLGIATAVHRVDVVGAGGVEAAARRARYAALRAARPHPDSPVLLGHTLDDQAETVLLGLGRGSGARSLAGMRTWDPPWLRPLLDVRRATTRAACAALGLPVWDDPHNADPRFTRVRLRHEVLPLLEEVLSGGVAGALARTAEQLREDADALDAVAATALTSLVVDTPEPDTLPLAPLGDLHPAVRRRVLRTWLAGRGVTGLTAVHLGAADVLAGRGPDRGGVALPGGLELVRGRGTLSLQTAGWSADRPPPHPREGSHRVRR</sequence>
<evidence type="ECO:0000256" key="2">
    <source>
        <dbReference type="ARBA" id="ARBA00022598"/>
    </source>
</evidence>
<feature type="domain" description="tRNA(Ile)-lysidine/2-thiocytidine synthase N-terminal" evidence="9">
    <location>
        <begin position="53"/>
        <end position="224"/>
    </location>
</feature>
<keyword evidence="3 7" id="KW-0819">tRNA processing</keyword>
<name>A0ABT0ZWX6_9PSEU</name>
<accession>A0ABT0ZWX6</accession>
<evidence type="ECO:0000259" key="10">
    <source>
        <dbReference type="Pfam" id="PF09179"/>
    </source>
</evidence>
<evidence type="ECO:0000256" key="8">
    <source>
        <dbReference type="SAM" id="MobiDB-lite"/>
    </source>
</evidence>
<dbReference type="Gene3D" id="3.40.50.620">
    <property type="entry name" value="HUPs"/>
    <property type="match status" value="1"/>
</dbReference>
<keyword evidence="12" id="KW-1185">Reference proteome</keyword>
<evidence type="ECO:0000256" key="4">
    <source>
        <dbReference type="ARBA" id="ARBA00022741"/>
    </source>
</evidence>
<dbReference type="InterPro" id="IPR014729">
    <property type="entry name" value="Rossmann-like_a/b/a_fold"/>
</dbReference>
<dbReference type="EC" id="6.3.4.19" evidence="7"/>
<evidence type="ECO:0000313" key="11">
    <source>
        <dbReference type="EMBL" id="MCO1655221.1"/>
    </source>
</evidence>
<evidence type="ECO:0000256" key="3">
    <source>
        <dbReference type="ARBA" id="ARBA00022694"/>
    </source>
</evidence>
<evidence type="ECO:0000313" key="12">
    <source>
        <dbReference type="Proteomes" id="UP001165283"/>
    </source>
</evidence>
<evidence type="ECO:0000256" key="5">
    <source>
        <dbReference type="ARBA" id="ARBA00022840"/>
    </source>
</evidence>
<feature type="compositionally biased region" description="Basic and acidic residues" evidence="8">
    <location>
        <begin position="353"/>
        <end position="366"/>
    </location>
</feature>
<dbReference type="InterPro" id="IPR011063">
    <property type="entry name" value="TilS/TtcA_N"/>
</dbReference>
<dbReference type="EMBL" id="JAGSOV010000020">
    <property type="protein sequence ID" value="MCO1655221.1"/>
    <property type="molecule type" value="Genomic_DNA"/>
</dbReference>
<keyword evidence="1 7" id="KW-0963">Cytoplasm</keyword>
<dbReference type="InterPro" id="IPR015262">
    <property type="entry name" value="tRNA_Ile_lys_synt_subst-bd"/>
</dbReference>
<dbReference type="CDD" id="cd01992">
    <property type="entry name" value="TilS_N"/>
    <property type="match status" value="1"/>
</dbReference>
<dbReference type="InterPro" id="IPR012094">
    <property type="entry name" value="tRNA_Ile_lys_synt"/>
</dbReference>
<dbReference type="PANTHER" id="PTHR43033:SF1">
    <property type="entry name" value="TRNA(ILE)-LYSIDINE SYNTHASE-RELATED"/>
    <property type="match status" value="1"/>
</dbReference>
<gene>
    <name evidence="7 11" type="primary">tilS</name>
    <name evidence="11" type="ORF">KDL28_09160</name>
</gene>
<comment type="function">
    <text evidence="7">Ligates lysine onto the cytidine present at position 34 of the AUA codon-specific tRNA(Ile) that contains the anticodon CAU, in an ATP-dependent manner. Cytidine is converted to lysidine, thus changing the amino acid specificity of the tRNA from methionine to isoleucine.</text>
</comment>
<evidence type="ECO:0000256" key="7">
    <source>
        <dbReference type="HAMAP-Rule" id="MF_01161"/>
    </source>
</evidence>
<dbReference type="HAMAP" id="MF_01161">
    <property type="entry name" value="tRNA_Ile_lys_synt"/>
    <property type="match status" value="1"/>
</dbReference>
<evidence type="ECO:0000256" key="6">
    <source>
        <dbReference type="ARBA" id="ARBA00048539"/>
    </source>
</evidence>
<evidence type="ECO:0000256" key="1">
    <source>
        <dbReference type="ARBA" id="ARBA00022490"/>
    </source>
</evidence>
<organism evidence="11 12">
    <name type="scientific">Pseudonocardia humida</name>
    <dbReference type="NCBI Taxonomy" id="2800819"/>
    <lineage>
        <taxon>Bacteria</taxon>
        <taxon>Bacillati</taxon>
        <taxon>Actinomycetota</taxon>
        <taxon>Actinomycetes</taxon>
        <taxon>Pseudonocardiales</taxon>
        <taxon>Pseudonocardiaceae</taxon>
        <taxon>Pseudonocardia</taxon>
    </lineage>
</organism>
<comment type="catalytic activity">
    <reaction evidence="6 7">
        <text>cytidine(34) in tRNA(Ile2) + L-lysine + ATP = lysidine(34) in tRNA(Ile2) + AMP + diphosphate + H(+)</text>
        <dbReference type="Rhea" id="RHEA:43744"/>
        <dbReference type="Rhea" id="RHEA-COMP:10625"/>
        <dbReference type="Rhea" id="RHEA-COMP:10670"/>
        <dbReference type="ChEBI" id="CHEBI:15378"/>
        <dbReference type="ChEBI" id="CHEBI:30616"/>
        <dbReference type="ChEBI" id="CHEBI:32551"/>
        <dbReference type="ChEBI" id="CHEBI:33019"/>
        <dbReference type="ChEBI" id="CHEBI:82748"/>
        <dbReference type="ChEBI" id="CHEBI:83665"/>
        <dbReference type="ChEBI" id="CHEBI:456215"/>
        <dbReference type="EC" id="6.3.4.19"/>
    </reaction>
</comment>
<keyword evidence="5 7" id="KW-0067">ATP-binding</keyword>
<feature type="domain" description="tRNA(Ile)-lysidine synthase substrate-binding" evidence="10">
    <location>
        <begin position="276"/>
        <end position="341"/>
    </location>
</feature>
<protein>
    <recommendedName>
        <fullName evidence="7">tRNA(Ile)-lysidine synthase</fullName>
        <ecNumber evidence="7">6.3.4.19</ecNumber>
    </recommendedName>
    <alternativeName>
        <fullName evidence="7">tRNA(Ile)-2-lysyl-cytidine synthase</fullName>
    </alternativeName>
    <alternativeName>
        <fullName evidence="7">tRNA(Ile)-lysidine synthetase</fullName>
    </alternativeName>
</protein>
<comment type="caution">
    <text evidence="11">The sequence shown here is derived from an EMBL/GenBank/DDBJ whole genome shotgun (WGS) entry which is preliminary data.</text>
</comment>
<comment type="subcellular location">
    <subcellularLocation>
        <location evidence="7">Cytoplasm</location>
    </subcellularLocation>
</comment>
<dbReference type="PANTHER" id="PTHR43033">
    <property type="entry name" value="TRNA(ILE)-LYSIDINE SYNTHASE-RELATED"/>
    <property type="match status" value="1"/>
</dbReference>
<feature type="region of interest" description="Disordered" evidence="8">
    <location>
        <begin position="1"/>
        <end position="28"/>
    </location>
</feature>
<comment type="similarity">
    <text evidence="7">Belongs to the tRNA(Ile)-lysidine synthase family.</text>
</comment>
<keyword evidence="4 7" id="KW-0547">Nucleotide-binding</keyword>
<reference evidence="11" key="1">
    <citation type="submission" date="2021-04" db="EMBL/GenBank/DDBJ databases">
        <title>Pseudonocardia sp. nov., isolated from sandy soil of mangrove forest.</title>
        <authorList>
            <person name="Zan Z."/>
            <person name="Huang R."/>
            <person name="Liu W."/>
        </authorList>
    </citation>
    <scope>NUCLEOTIDE SEQUENCE</scope>
    <source>
        <strain evidence="11">S2-4</strain>
    </source>
</reference>
<dbReference type="SUPFAM" id="SSF82829">
    <property type="entry name" value="MesJ substrate recognition domain-like"/>
    <property type="match status" value="1"/>
</dbReference>
<dbReference type="Proteomes" id="UP001165283">
    <property type="component" value="Unassembled WGS sequence"/>
</dbReference>
<dbReference type="SUPFAM" id="SSF52402">
    <property type="entry name" value="Adenine nucleotide alpha hydrolases-like"/>
    <property type="match status" value="1"/>
</dbReference>
<keyword evidence="2 7" id="KW-0436">Ligase</keyword>
<comment type="domain">
    <text evidence="7">The N-terminal region contains the highly conserved SGGXDS motif, predicted to be a P-loop motif involved in ATP binding.</text>
</comment>
<feature type="region of interest" description="Disordered" evidence="8">
    <location>
        <begin position="343"/>
        <end position="366"/>
    </location>
</feature>
<dbReference type="Gene3D" id="1.20.59.20">
    <property type="match status" value="1"/>
</dbReference>
<dbReference type="InterPro" id="IPR012795">
    <property type="entry name" value="tRNA_Ile_lys_synt_N"/>
</dbReference>
<evidence type="ECO:0000259" key="9">
    <source>
        <dbReference type="Pfam" id="PF01171"/>
    </source>
</evidence>
<feature type="binding site" evidence="7">
    <location>
        <begin position="58"/>
        <end position="63"/>
    </location>
    <ligand>
        <name>ATP</name>
        <dbReference type="ChEBI" id="CHEBI:30616"/>
    </ligand>
</feature>
<dbReference type="GO" id="GO:0032267">
    <property type="term" value="F:tRNA(Ile)-lysidine synthase activity"/>
    <property type="evidence" value="ECO:0007669"/>
    <property type="project" value="UniProtKB-EC"/>
</dbReference>